<gene>
    <name evidence="1" type="ORF">K504DRAFT_485168</name>
</gene>
<protein>
    <recommendedName>
        <fullName evidence="3">PLC-like phosphodiesterase</fullName>
    </recommendedName>
</protein>
<accession>A0A6G1JVG1</accession>
<evidence type="ECO:0000313" key="1">
    <source>
        <dbReference type="EMBL" id="KAF2704594.1"/>
    </source>
</evidence>
<evidence type="ECO:0008006" key="3">
    <source>
        <dbReference type="Google" id="ProtNLM"/>
    </source>
</evidence>
<dbReference type="PANTHER" id="PTHR13593">
    <property type="match status" value="1"/>
</dbReference>
<dbReference type="InterPro" id="IPR017946">
    <property type="entry name" value="PLC-like_Pdiesterase_TIM-brl"/>
</dbReference>
<dbReference type="OrthoDB" id="7984201at2759"/>
<dbReference type="Pfam" id="PF26146">
    <property type="entry name" value="PI-PLC_X"/>
    <property type="match status" value="1"/>
</dbReference>
<dbReference type="GO" id="GO:0006629">
    <property type="term" value="P:lipid metabolic process"/>
    <property type="evidence" value="ECO:0007669"/>
    <property type="project" value="InterPro"/>
</dbReference>
<keyword evidence="2" id="KW-1185">Reference proteome</keyword>
<sequence>MHSPETISKVFTATKSDADSIPTSTADDLLRVIESWATNSAIFYLLTTARPHALTYDHGFTLDSSRSIAALNATASSTFSKPLMTIARTSTSTTSSILPHLSKDQQPCNGHIELCSRRFSNVTMVVAHNSPFVKRHNIASNQDVHVLTQLNDGIRGLQFSVYKPATSSKLRLCHQSCEILDVGTLETYLKTVARWIEDHPYEVISIIIANANRVDPTEFQKPFQTSGLVPRLYIPPSPTMALDHWPRLSEMIITNNRVVVTLDYEANQTKVPWLLDEFSYRWQTPFSPINPTFPCTAERPPKQNNSVSMNKMYMANHNLNVPLPFGAEFLQQKHTSTSSPHKAEPIFIPGRSHINQVNAVKGYVSLGRSVDDCTSIWGRPPNLLLVDYYSRGDFNGSVFQVAATANNVSYNRTSCCGMEKKSAAHWTKFTRLEKSFFYIGFPILVVTL</sequence>
<dbReference type="EMBL" id="MU005782">
    <property type="protein sequence ID" value="KAF2704594.1"/>
    <property type="molecule type" value="Genomic_DNA"/>
</dbReference>
<dbReference type="GO" id="GO:0008081">
    <property type="term" value="F:phosphoric diester hydrolase activity"/>
    <property type="evidence" value="ECO:0007669"/>
    <property type="project" value="InterPro"/>
</dbReference>
<name>A0A6G1JVG1_9PLEO</name>
<dbReference type="AlphaFoldDB" id="A0A6G1JVG1"/>
<dbReference type="InterPro" id="IPR051057">
    <property type="entry name" value="PI-PLC_domain"/>
</dbReference>
<evidence type="ECO:0000313" key="2">
    <source>
        <dbReference type="Proteomes" id="UP000799428"/>
    </source>
</evidence>
<reference evidence="1" key="1">
    <citation type="journal article" date="2020" name="Stud. Mycol.">
        <title>101 Dothideomycetes genomes: a test case for predicting lifestyles and emergence of pathogens.</title>
        <authorList>
            <person name="Haridas S."/>
            <person name="Albert R."/>
            <person name="Binder M."/>
            <person name="Bloem J."/>
            <person name="Labutti K."/>
            <person name="Salamov A."/>
            <person name="Andreopoulos B."/>
            <person name="Baker S."/>
            <person name="Barry K."/>
            <person name="Bills G."/>
            <person name="Bluhm B."/>
            <person name="Cannon C."/>
            <person name="Castanera R."/>
            <person name="Culley D."/>
            <person name="Daum C."/>
            <person name="Ezra D."/>
            <person name="Gonzalez J."/>
            <person name="Henrissat B."/>
            <person name="Kuo A."/>
            <person name="Liang C."/>
            <person name="Lipzen A."/>
            <person name="Lutzoni F."/>
            <person name="Magnuson J."/>
            <person name="Mondo S."/>
            <person name="Nolan M."/>
            <person name="Ohm R."/>
            <person name="Pangilinan J."/>
            <person name="Park H.-J."/>
            <person name="Ramirez L."/>
            <person name="Alfaro M."/>
            <person name="Sun H."/>
            <person name="Tritt A."/>
            <person name="Yoshinaga Y."/>
            <person name="Zwiers L.-H."/>
            <person name="Turgeon B."/>
            <person name="Goodwin S."/>
            <person name="Spatafora J."/>
            <person name="Crous P."/>
            <person name="Grigoriev I."/>
        </authorList>
    </citation>
    <scope>NUCLEOTIDE SEQUENCE</scope>
    <source>
        <strain evidence="1">CBS 279.74</strain>
    </source>
</reference>
<dbReference type="Gene3D" id="3.20.20.190">
    <property type="entry name" value="Phosphatidylinositol (PI) phosphodiesterase"/>
    <property type="match status" value="1"/>
</dbReference>
<dbReference type="PANTHER" id="PTHR13593:SF140">
    <property type="entry name" value="PLC-LIKE PHOSPHODIESTERASE"/>
    <property type="match status" value="1"/>
</dbReference>
<organism evidence="1 2">
    <name type="scientific">Pleomassaria siparia CBS 279.74</name>
    <dbReference type="NCBI Taxonomy" id="1314801"/>
    <lineage>
        <taxon>Eukaryota</taxon>
        <taxon>Fungi</taxon>
        <taxon>Dikarya</taxon>
        <taxon>Ascomycota</taxon>
        <taxon>Pezizomycotina</taxon>
        <taxon>Dothideomycetes</taxon>
        <taxon>Pleosporomycetidae</taxon>
        <taxon>Pleosporales</taxon>
        <taxon>Pleomassariaceae</taxon>
        <taxon>Pleomassaria</taxon>
    </lineage>
</organism>
<dbReference type="Proteomes" id="UP000799428">
    <property type="component" value="Unassembled WGS sequence"/>
</dbReference>
<proteinExistence type="predicted"/>
<dbReference type="SUPFAM" id="SSF51695">
    <property type="entry name" value="PLC-like phosphodiesterases"/>
    <property type="match status" value="1"/>
</dbReference>